<name>A0ACC0PDK4_RHOML</name>
<dbReference type="Proteomes" id="UP001062846">
    <property type="component" value="Chromosome 3"/>
</dbReference>
<comment type="caution">
    <text evidence="1">The sequence shown here is derived from an EMBL/GenBank/DDBJ whole genome shotgun (WGS) entry which is preliminary data.</text>
</comment>
<keyword evidence="2" id="KW-1185">Reference proteome</keyword>
<evidence type="ECO:0000313" key="1">
    <source>
        <dbReference type="EMBL" id="KAI8563575.1"/>
    </source>
</evidence>
<sequence length="71" mass="8197">MHKYKIHLYLPEICKPTQSPPPSPSYSTPFLPNLRQRHPQVVDSIMVALPPLNRRRQQPASMKMSTYLALV</sequence>
<accession>A0ACC0PDK4</accession>
<protein>
    <submittedName>
        <fullName evidence="1">Uncharacterized protein</fullName>
    </submittedName>
</protein>
<gene>
    <name evidence="1" type="ORF">RHMOL_Rhmol03G0120100</name>
</gene>
<organism evidence="1 2">
    <name type="scientific">Rhododendron molle</name>
    <name type="common">Chinese azalea</name>
    <name type="synonym">Azalea mollis</name>
    <dbReference type="NCBI Taxonomy" id="49168"/>
    <lineage>
        <taxon>Eukaryota</taxon>
        <taxon>Viridiplantae</taxon>
        <taxon>Streptophyta</taxon>
        <taxon>Embryophyta</taxon>
        <taxon>Tracheophyta</taxon>
        <taxon>Spermatophyta</taxon>
        <taxon>Magnoliopsida</taxon>
        <taxon>eudicotyledons</taxon>
        <taxon>Gunneridae</taxon>
        <taxon>Pentapetalae</taxon>
        <taxon>asterids</taxon>
        <taxon>Ericales</taxon>
        <taxon>Ericaceae</taxon>
        <taxon>Ericoideae</taxon>
        <taxon>Rhodoreae</taxon>
        <taxon>Rhododendron</taxon>
    </lineage>
</organism>
<evidence type="ECO:0000313" key="2">
    <source>
        <dbReference type="Proteomes" id="UP001062846"/>
    </source>
</evidence>
<dbReference type="EMBL" id="CM046390">
    <property type="protein sequence ID" value="KAI8563575.1"/>
    <property type="molecule type" value="Genomic_DNA"/>
</dbReference>
<proteinExistence type="predicted"/>
<reference evidence="1" key="1">
    <citation type="submission" date="2022-02" db="EMBL/GenBank/DDBJ databases">
        <title>Plant Genome Project.</title>
        <authorList>
            <person name="Zhang R.-G."/>
        </authorList>
    </citation>
    <scope>NUCLEOTIDE SEQUENCE</scope>
    <source>
        <strain evidence="1">AT1</strain>
    </source>
</reference>